<dbReference type="AlphaFoldDB" id="A0A9D3XEQ6"/>
<dbReference type="EMBL" id="JAHDVG010000474">
    <property type="protein sequence ID" value="KAH1177835.1"/>
    <property type="molecule type" value="Genomic_DNA"/>
</dbReference>
<accession>A0A9D3XEQ6</accession>
<organism evidence="1 2">
    <name type="scientific">Mauremys mutica</name>
    <name type="common">yellowpond turtle</name>
    <dbReference type="NCBI Taxonomy" id="74926"/>
    <lineage>
        <taxon>Eukaryota</taxon>
        <taxon>Metazoa</taxon>
        <taxon>Chordata</taxon>
        <taxon>Craniata</taxon>
        <taxon>Vertebrata</taxon>
        <taxon>Euteleostomi</taxon>
        <taxon>Archelosauria</taxon>
        <taxon>Testudinata</taxon>
        <taxon>Testudines</taxon>
        <taxon>Cryptodira</taxon>
        <taxon>Durocryptodira</taxon>
        <taxon>Testudinoidea</taxon>
        <taxon>Geoemydidae</taxon>
        <taxon>Geoemydinae</taxon>
        <taxon>Mauremys</taxon>
    </lineage>
</organism>
<evidence type="ECO:0000313" key="1">
    <source>
        <dbReference type="EMBL" id="KAH1177835.1"/>
    </source>
</evidence>
<protein>
    <submittedName>
        <fullName evidence="1">Uncharacterized protein</fullName>
    </submittedName>
</protein>
<proteinExistence type="predicted"/>
<feature type="non-terminal residue" evidence="1">
    <location>
        <position position="51"/>
    </location>
</feature>
<gene>
    <name evidence="1" type="ORF">KIL84_011537</name>
</gene>
<sequence>MMAIHSITLGASTIARRVESLSKDIFQQGQQDLNDCNCYPLQFDESLDISP</sequence>
<reference evidence="1" key="1">
    <citation type="submission" date="2021-09" db="EMBL/GenBank/DDBJ databases">
        <title>The genome of Mauremys mutica provides insights into the evolution of semi-aquatic lifestyle.</title>
        <authorList>
            <person name="Gong S."/>
            <person name="Gao Y."/>
        </authorList>
    </citation>
    <scope>NUCLEOTIDE SEQUENCE</scope>
    <source>
        <strain evidence="1">MM-2020</strain>
        <tissue evidence="1">Muscle</tissue>
    </source>
</reference>
<dbReference type="Proteomes" id="UP000827986">
    <property type="component" value="Unassembled WGS sequence"/>
</dbReference>
<evidence type="ECO:0000313" key="2">
    <source>
        <dbReference type="Proteomes" id="UP000827986"/>
    </source>
</evidence>
<keyword evidence="2" id="KW-1185">Reference proteome</keyword>
<comment type="caution">
    <text evidence="1">The sequence shown here is derived from an EMBL/GenBank/DDBJ whole genome shotgun (WGS) entry which is preliminary data.</text>
</comment>
<name>A0A9D3XEQ6_9SAUR</name>